<dbReference type="GO" id="GO:0009307">
    <property type="term" value="P:DNA restriction-modification system"/>
    <property type="evidence" value="ECO:0007669"/>
    <property type="project" value="UniProtKB-KW"/>
</dbReference>
<evidence type="ECO:0000256" key="4">
    <source>
        <dbReference type="ARBA" id="ARBA00022679"/>
    </source>
</evidence>
<evidence type="ECO:0000256" key="3">
    <source>
        <dbReference type="ARBA" id="ARBA00022603"/>
    </source>
</evidence>
<proteinExistence type="inferred from homology"/>
<dbReference type="InterPro" id="IPR041635">
    <property type="entry name" value="Type_ISP_LLaBIII_C"/>
</dbReference>
<name>A0A2S8GB36_9BACT</name>
<dbReference type="OrthoDB" id="9758243at2"/>
<sequence>MNAGSSLPQLADNFEARLAQADDSLRRRHGVYYTPPEVAAAMIRAVDQKLRTDFGLQLGLADDSVRADTKLPHVTILDPACGDGVFLEAAVRQIYQNYVEAGKRNAWPAAIRKKILPRLFGCELFPEAGADAKRRLIAFFSETGVDDVSAEEIQIRTGDALAEETWSEADVFSVIVGNPPYAATSANRGTWIKSLMTGGGEPSRNYYEVAGEPLREKKLWLHDDYVQFFRLAQWHLDRSGLGVLAFLTNHGYLDNPTFRGMRWELLRGFDQLQLIDLHGNVKKREKSEATPDDENVFDIEQGVAIGLFTKRGEGERLAAVCRGDVWGTRSAKLERLQQQSLEKIARKKIKVLPPHYFFLARNEARTSEYERGLPILELFDKYASAVVTARDKIVIDHDRETLLERIGKFRDERLSDDEIRELYFSSSRGSKYPPGDTRSWKLAAARASLRADDQWRERPMRCLYRPFDYRWIYWTPEMIDWPRGEIMRSLAAGETIGLIVRRQMPSGQECNYFGVTDAITLDGILRSDNRGNESILPLGVAGQSNLNERLLQVHEKRWASKKTRGLERILPPQRLAALAYAIFHANDYRERYADQLRVEYPRLFFPQKWELAAKLAGMGQRLIDLHLLRESAPGDLLTPGCEVARGYPKYLDEKVLTAKNQPIAEVSPELWKYRFGVHQVLEKWLKDRRGQVLTGDDLAIYRKIIAAVKTTIEIRRQIDAAIEKSGGWAAAMVDRDGRTLA</sequence>
<dbReference type="PANTHER" id="PTHR33841:SF1">
    <property type="entry name" value="DNA METHYLTRANSFERASE A"/>
    <property type="match status" value="1"/>
</dbReference>
<evidence type="ECO:0000256" key="2">
    <source>
        <dbReference type="ARBA" id="ARBA00011900"/>
    </source>
</evidence>
<comment type="catalytic activity">
    <reaction evidence="6">
        <text>a 2'-deoxyadenosine in DNA + S-adenosyl-L-methionine = an N(6)-methyl-2'-deoxyadenosine in DNA + S-adenosyl-L-homocysteine + H(+)</text>
        <dbReference type="Rhea" id="RHEA:15197"/>
        <dbReference type="Rhea" id="RHEA-COMP:12418"/>
        <dbReference type="Rhea" id="RHEA-COMP:12419"/>
        <dbReference type="ChEBI" id="CHEBI:15378"/>
        <dbReference type="ChEBI" id="CHEBI:57856"/>
        <dbReference type="ChEBI" id="CHEBI:59789"/>
        <dbReference type="ChEBI" id="CHEBI:90615"/>
        <dbReference type="ChEBI" id="CHEBI:90616"/>
        <dbReference type="EC" id="2.1.1.72"/>
    </reaction>
</comment>
<dbReference type="InterPro" id="IPR029063">
    <property type="entry name" value="SAM-dependent_MTases_sf"/>
</dbReference>
<dbReference type="GO" id="GO:0032259">
    <property type="term" value="P:methylation"/>
    <property type="evidence" value="ECO:0007669"/>
    <property type="project" value="UniProtKB-KW"/>
</dbReference>
<dbReference type="PRINTS" id="PR00507">
    <property type="entry name" value="N12N6MTFRASE"/>
</dbReference>
<dbReference type="Pfam" id="PF18135">
    <property type="entry name" value="Type_ISP_C"/>
    <property type="match status" value="1"/>
</dbReference>
<evidence type="ECO:0000259" key="8">
    <source>
        <dbReference type="Pfam" id="PF18135"/>
    </source>
</evidence>
<keyword evidence="4" id="KW-0808">Transferase</keyword>
<evidence type="ECO:0000313" key="10">
    <source>
        <dbReference type="Proteomes" id="UP000237819"/>
    </source>
</evidence>
<dbReference type="GO" id="GO:0003677">
    <property type="term" value="F:DNA binding"/>
    <property type="evidence" value="ECO:0007669"/>
    <property type="project" value="InterPro"/>
</dbReference>
<dbReference type="AlphaFoldDB" id="A0A2S8GB36"/>
<reference evidence="9 10" key="1">
    <citation type="submission" date="2018-02" db="EMBL/GenBank/DDBJ databases">
        <title>Comparative genomes isolates from brazilian mangrove.</title>
        <authorList>
            <person name="Araujo J.E."/>
            <person name="Taketani R.G."/>
            <person name="Silva M.C.P."/>
            <person name="Loureco M.V."/>
            <person name="Andreote F.D."/>
        </authorList>
    </citation>
    <scope>NUCLEOTIDE SEQUENCE [LARGE SCALE GENOMIC DNA]</scope>
    <source>
        <strain evidence="9 10">Nap-Phe MGV</strain>
    </source>
</reference>
<dbReference type="InterPro" id="IPR002052">
    <property type="entry name" value="DNA_methylase_N6_adenine_CS"/>
</dbReference>
<dbReference type="RefSeq" id="WP_105339453.1">
    <property type="nucleotide sequence ID" value="NZ_PUHZ01000026.1"/>
</dbReference>
<dbReference type="EMBL" id="PUHZ01000026">
    <property type="protein sequence ID" value="PQO41629.1"/>
    <property type="molecule type" value="Genomic_DNA"/>
</dbReference>
<organism evidence="9 10">
    <name type="scientific">Blastopirellula marina</name>
    <dbReference type="NCBI Taxonomy" id="124"/>
    <lineage>
        <taxon>Bacteria</taxon>
        <taxon>Pseudomonadati</taxon>
        <taxon>Planctomycetota</taxon>
        <taxon>Planctomycetia</taxon>
        <taxon>Pirellulales</taxon>
        <taxon>Pirellulaceae</taxon>
        <taxon>Blastopirellula</taxon>
    </lineage>
</organism>
<feature type="domain" description="DNA methylase adenine-specific" evidence="7">
    <location>
        <begin position="10"/>
        <end position="184"/>
    </location>
</feature>
<dbReference type="InterPro" id="IPR050953">
    <property type="entry name" value="N4_N6_ade-DNA_methylase"/>
</dbReference>
<gene>
    <name evidence="9" type="ORF">C5Y93_31495</name>
</gene>
<dbReference type="SUPFAM" id="SSF53335">
    <property type="entry name" value="S-adenosyl-L-methionine-dependent methyltransferases"/>
    <property type="match status" value="1"/>
</dbReference>
<evidence type="ECO:0000313" key="9">
    <source>
        <dbReference type="EMBL" id="PQO41629.1"/>
    </source>
</evidence>
<dbReference type="GO" id="GO:0008170">
    <property type="term" value="F:N-methyltransferase activity"/>
    <property type="evidence" value="ECO:0007669"/>
    <property type="project" value="InterPro"/>
</dbReference>
<comment type="similarity">
    <text evidence="1">Belongs to the N(4)/N(6)-methyltransferase family.</text>
</comment>
<comment type="caution">
    <text evidence="9">The sequence shown here is derived from an EMBL/GenBank/DDBJ whole genome shotgun (WGS) entry which is preliminary data.</text>
</comment>
<evidence type="ECO:0000259" key="7">
    <source>
        <dbReference type="Pfam" id="PF02384"/>
    </source>
</evidence>
<accession>A0A2S8GB36</accession>
<feature type="domain" description="Type ISP restriction-modification enzyme LLaBIII C-terminal specificity" evidence="8">
    <location>
        <begin position="377"/>
        <end position="713"/>
    </location>
</feature>
<evidence type="ECO:0000256" key="5">
    <source>
        <dbReference type="ARBA" id="ARBA00022747"/>
    </source>
</evidence>
<protein>
    <recommendedName>
        <fullName evidence="2">site-specific DNA-methyltransferase (adenine-specific)</fullName>
        <ecNumber evidence="2">2.1.1.72</ecNumber>
    </recommendedName>
</protein>
<dbReference type="Pfam" id="PF02384">
    <property type="entry name" value="N6_Mtase"/>
    <property type="match status" value="1"/>
</dbReference>
<dbReference type="Proteomes" id="UP000237819">
    <property type="component" value="Unassembled WGS sequence"/>
</dbReference>
<evidence type="ECO:0000256" key="1">
    <source>
        <dbReference type="ARBA" id="ARBA00006594"/>
    </source>
</evidence>
<dbReference type="InterPro" id="IPR003356">
    <property type="entry name" value="DNA_methylase_A-5"/>
</dbReference>
<evidence type="ECO:0000256" key="6">
    <source>
        <dbReference type="ARBA" id="ARBA00047942"/>
    </source>
</evidence>
<keyword evidence="5" id="KW-0680">Restriction system</keyword>
<dbReference type="Gene3D" id="3.40.50.150">
    <property type="entry name" value="Vaccinia Virus protein VP39"/>
    <property type="match status" value="1"/>
</dbReference>
<dbReference type="PROSITE" id="PS00092">
    <property type="entry name" value="N6_MTASE"/>
    <property type="match status" value="1"/>
</dbReference>
<dbReference type="EC" id="2.1.1.72" evidence="2"/>
<dbReference type="GO" id="GO:0009007">
    <property type="term" value="F:site-specific DNA-methyltransferase (adenine-specific) activity"/>
    <property type="evidence" value="ECO:0007669"/>
    <property type="project" value="UniProtKB-EC"/>
</dbReference>
<keyword evidence="3" id="KW-0489">Methyltransferase</keyword>
<dbReference type="PANTHER" id="PTHR33841">
    <property type="entry name" value="DNA METHYLTRANSFERASE YEEA-RELATED"/>
    <property type="match status" value="1"/>
</dbReference>